<dbReference type="AlphaFoldDB" id="A0A8K0K0H1"/>
<dbReference type="InterPro" id="IPR036875">
    <property type="entry name" value="Znf_CCHC_sf"/>
</dbReference>
<evidence type="ECO:0000313" key="1">
    <source>
        <dbReference type="EMBL" id="KAG8225327.1"/>
    </source>
</evidence>
<reference evidence="1" key="1">
    <citation type="submission" date="2013-04" db="EMBL/GenBank/DDBJ databases">
        <authorList>
            <person name="Qu J."/>
            <person name="Murali S.C."/>
            <person name="Bandaranaike D."/>
            <person name="Bellair M."/>
            <person name="Blankenburg K."/>
            <person name="Chao H."/>
            <person name="Dinh H."/>
            <person name="Doddapaneni H."/>
            <person name="Downs B."/>
            <person name="Dugan-Rocha S."/>
            <person name="Elkadiri S."/>
            <person name="Gnanaolivu R.D."/>
            <person name="Hernandez B."/>
            <person name="Javaid M."/>
            <person name="Jayaseelan J.C."/>
            <person name="Lee S."/>
            <person name="Li M."/>
            <person name="Ming W."/>
            <person name="Munidasa M."/>
            <person name="Muniz J."/>
            <person name="Nguyen L."/>
            <person name="Ongeri F."/>
            <person name="Osuji N."/>
            <person name="Pu L.-L."/>
            <person name="Puazo M."/>
            <person name="Qu C."/>
            <person name="Quiroz J."/>
            <person name="Raj R."/>
            <person name="Weissenberger G."/>
            <person name="Xin Y."/>
            <person name="Zou X."/>
            <person name="Han Y."/>
            <person name="Richards S."/>
            <person name="Worley K."/>
            <person name="Muzny D."/>
            <person name="Gibbs R."/>
        </authorList>
    </citation>
    <scope>NUCLEOTIDE SEQUENCE</scope>
    <source>
        <strain evidence="1">Sampled in the wild</strain>
    </source>
</reference>
<dbReference type="GO" id="GO:0008270">
    <property type="term" value="F:zinc ion binding"/>
    <property type="evidence" value="ECO:0007669"/>
    <property type="project" value="InterPro"/>
</dbReference>
<gene>
    <name evidence="1" type="ORF">J437_LFUL005341</name>
</gene>
<dbReference type="SUPFAM" id="SSF57756">
    <property type="entry name" value="Retrovirus zinc finger-like domains"/>
    <property type="match status" value="1"/>
</dbReference>
<proteinExistence type="predicted"/>
<comment type="caution">
    <text evidence="1">The sequence shown here is derived from an EMBL/GenBank/DDBJ whole genome shotgun (WGS) entry which is preliminary data.</text>
</comment>
<organism evidence="1 2">
    <name type="scientific">Ladona fulva</name>
    <name type="common">Scarce chaser dragonfly</name>
    <name type="synonym">Libellula fulva</name>
    <dbReference type="NCBI Taxonomy" id="123851"/>
    <lineage>
        <taxon>Eukaryota</taxon>
        <taxon>Metazoa</taxon>
        <taxon>Ecdysozoa</taxon>
        <taxon>Arthropoda</taxon>
        <taxon>Hexapoda</taxon>
        <taxon>Insecta</taxon>
        <taxon>Pterygota</taxon>
        <taxon>Palaeoptera</taxon>
        <taxon>Odonata</taxon>
        <taxon>Epiprocta</taxon>
        <taxon>Anisoptera</taxon>
        <taxon>Libelluloidea</taxon>
        <taxon>Libellulidae</taxon>
        <taxon>Ladona</taxon>
    </lineage>
</organism>
<keyword evidence="2" id="KW-1185">Reference proteome</keyword>
<accession>A0A8K0K0H1</accession>
<sequence length="91" mass="10437">MGTKRACPVYKVTLDHLNHVEAFKNINSIFHLKVAVQDFIKQKAPVQCTRCQRIGHTRNFCNLNFNCVKCGGPHPTQECNKTKEDNPFCFN</sequence>
<reference evidence="1" key="2">
    <citation type="submission" date="2017-10" db="EMBL/GenBank/DDBJ databases">
        <title>Ladona fulva Genome sequencing and assembly.</title>
        <authorList>
            <person name="Murali S."/>
            <person name="Richards S."/>
            <person name="Bandaranaike D."/>
            <person name="Bellair M."/>
            <person name="Blankenburg K."/>
            <person name="Chao H."/>
            <person name="Dinh H."/>
            <person name="Doddapaneni H."/>
            <person name="Dugan-Rocha S."/>
            <person name="Elkadiri S."/>
            <person name="Gnanaolivu R."/>
            <person name="Hernandez B."/>
            <person name="Skinner E."/>
            <person name="Javaid M."/>
            <person name="Lee S."/>
            <person name="Li M."/>
            <person name="Ming W."/>
            <person name="Munidasa M."/>
            <person name="Muniz J."/>
            <person name="Nguyen L."/>
            <person name="Hughes D."/>
            <person name="Osuji N."/>
            <person name="Pu L.-L."/>
            <person name="Puazo M."/>
            <person name="Qu C."/>
            <person name="Quiroz J."/>
            <person name="Raj R."/>
            <person name="Weissenberger G."/>
            <person name="Xin Y."/>
            <person name="Zou X."/>
            <person name="Han Y."/>
            <person name="Worley K."/>
            <person name="Muzny D."/>
            <person name="Gibbs R."/>
        </authorList>
    </citation>
    <scope>NUCLEOTIDE SEQUENCE</scope>
    <source>
        <strain evidence="1">Sampled in the wild</strain>
    </source>
</reference>
<dbReference type="Proteomes" id="UP000792457">
    <property type="component" value="Unassembled WGS sequence"/>
</dbReference>
<feature type="non-terminal residue" evidence="1">
    <location>
        <position position="91"/>
    </location>
</feature>
<name>A0A8K0K0H1_LADFU</name>
<evidence type="ECO:0000313" key="2">
    <source>
        <dbReference type="Proteomes" id="UP000792457"/>
    </source>
</evidence>
<dbReference type="EMBL" id="KZ308235">
    <property type="protein sequence ID" value="KAG8225327.1"/>
    <property type="molecule type" value="Genomic_DNA"/>
</dbReference>
<dbReference type="OrthoDB" id="8197297at2759"/>
<dbReference type="GO" id="GO:0003676">
    <property type="term" value="F:nucleic acid binding"/>
    <property type="evidence" value="ECO:0007669"/>
    <property type="project" value="InterPro"/>
</dbReference>
<evidence type="ECO:0008006" key="3">
    <source>
        <dbReference type="Google" id="ProtNLM"/>
    </source>
</evidence>
<protein>
    <recommendedName>
        <fullName evidence="3">Nucleic-acid-binding protein from transposon X-element</fullName>
    </recommendedName>
</protein>